<dbReference type="EMBL" id="JAUKPO010000020">
    <property type="protein sequence ID" value="MDO1449568.1"/>
    <property type="molecule type" value="Genomic_DNA"/>
</dbReference>
<evidence type="ECO:0000313" key="1">
    <source>
        <dbReference type="EMBL" id="MDO1449568.1"/>
    </source>
</evidence>
<keyword evidence="2" id="KW-1185">Reference proteome</keyword>
<evidence type="ECO:0000313" key="2">
    <source>
        <dbReference type="Proteomes" id="UP001168528"/>
    </source>
</evidence>
<protein>
    <submittedName>
        <fullName evidence="1">Uncharacterized protein</fullName>
    </submittedName>
</protein>
<accession>A0ABT8RBT2</accession>
<dbReference type="RefSeq" id="WP_302040372.1">
    <property type="nucleotide sequence ID" value="NZ_JAUKPO010000020.1"/>
</dbReference>
<proteinExistence type="predicted"/>
<name>A0ABT8RBT2_9BACT</name>
<sequence length="149" mass="16571">MGYKNFISQNLIETEEGLFWKGNLYAPANINIVTKVLENVSLADAALVELMPAIDNGKRLFITKIDFVPENISGLVQAPAISVGFLSQDYNWLIEYLDLSEIRMDTFMPMIINGATPVVPANTALVLKKQLVAQATAYIISIRILGYYK</sequence>
<reference evidence="1" key="1">
    <citation type="submission" date="2023-07" db="EMBL/GenBank/DDBJ databases">
        <title>The genome sequence of Rhodocytophaga aerolata KACC 12507.</title>
        <authorList>
            <person name="Zhang X."/>
        </authorList>
    </citation>
    <scope>NUCLEOTIDE SEQUENCE</scope>
    <source>
        <strain evidence="1">KACC 12507</strain>
    </source>
</reference>
<organism evidence="1 2">
    <name type="scientific">Rhodocytophaga aerolata</name>
    <dbReference type="NCBI Taxonomy" id="455078"/>
    <lineage>
        <taxon>Bacteria</taxon>
        <taxon>Pseudomonadati</taxon>
        <taxon>Bacteroidota</taxon>
        <taxon>Cytophagia</taxon>
        <taxon>Cytophagales</taxon>
        <taxon>Rhodocytophagaceae</taxon>
        <taxon>Rhodocytophaga</taxon>
    </lineage>
</organism>
<gene>
    <name evidence="1" type="ORF">Q0590_25045</name>
</gene>
<dbReference type="Proteomes" id="UP001168528">
    <property type="component" value="Unassembled WGS sequence"/>
</dbReference>
<comment type="caution">
    <text evidence="1">The sequence shown here is derived from an EMBL/GenBank/DDBJ whole genome shotgun (WGS) entry which is preliminary data.</text>
</comment>